<dbReference type="OrthoDB" id="9446342at2759"/>
<dbReference type="InterPro" id="IPR036188">
    <property type="entry name" value="FAD/NAD-bd_sf"/>
</dbReference>
<dbReference type="Pfam" id="PF00996">
    <property type="entry name" value="GDI"/>
    <property type="match status" value="1"/>
</dbReference>
<reference evidence="2" key="1">
    <citation type="submission" date="2022-07" db="EMBL/GenBank/DDBJ databases">
        <authorList>
            <person name="Macas J."/>
            <person name="Novak P."/>
            <person name="Neumann P."/>
        </authorList>
    </citation>
    <scope>NUCLEOTIDE SEQUENCE</scope>
</reference>
<dbReference type="GO" id="GO:0016192">
    <property type="term" value="P:vesicle-mediated transport"/>
    <property type="evidence" value="ECO:0007669"/>
    <property type="project" value="TreeGrafter"/>
</dbReference>
<dbReference type="GO" id="GO:0005634">
    <property type="term" value="C:nucleus"/>
    <property type="evidence" value="ECO:0007669"/>
    <property type="project" value="TreeGrafter"/>
</dbReference>
<protein>
    <submittedName>
        <fullName evidence="2">Uncharacterized protein</fullName>
    </submittedName>
</protein>
<comment type="similarity">
    <text evidence="1">Belongs to the Rab GDI family.</text>
</comment>
<proteinExistence type="inferred from homology"/>
<dbReference type="Proteomes" id="UP001152484">
    <property type="component" value="Unassembled WGS sequence"/>
</dbReference>
<dbReference type="SUPFAM" id="SSF51905">
    <property type="entry name" value="FAD/NAD(P)-binding domain"/>
    <property type="match status" value="1"/>
</dbReference>
<dbReference type="Gene3D" id="3.30.519.10">
    <property type="entry name" value="Guanine Nucleotide Dissociation Inhibitor, domain 2"/>
    <property type="match status" value="1"/>
</dbReference>
<sequence length="254" mass="27417">MASGSRVVVGFISCETSLERIILYAIALVADDQESVEGYKVIKTRDRIDRLALYHSSVGRFSNAPGAMIYPIYGQGELSQSFCRRAAVKGCLNGSGNYKGVKLASGQELSSHNLILASPFVIPFDTVESRNQSQQDDSLGLDKKDVVKEKLVKGICIAKSSLKPDVANCLIFFAPRSLIPEQVSSIHVFELSSNVAVCPSGMFVTYLSVICEDAVQGKKLLDAAINALFYVPVSGTSQNDHTDHPNSNAKPAIL</sequence>
<evidence type="ECO:0000256" key="1">
    <source>
        <dbReference type="ARBA" id="ARBA00005593"/>
    </source>
</evidence>
<dbReference type="EMBL" id="CAMAPE010000048">
    <property type="protein sequence ID" value="CAH9105839.1"/>
    <property type="molecule type" value="Genomic_DNA"/>
</dbReference>
<dbReference type="SUPFAM" id="SSF54373">
    <property type="entry name" value="FAD-linked reductases, C-terminal domain"/>
    <property type="match status" value="1"/>
</dbReference>
<accession>A0A9P0ZK33</accession>
<dbReference type="GO" id="GO:0005092">
    <property type="term" value="F:GDP-dissociation inhibitor activity"/>
    <property type="evidence" value="ECO:0007669"/>
    <property type="project" value="InterPro"/>
</dbReference>
<dbReference type="PANTHER" id="PTHR11787">
    <property type="entry name" value="RAB GDP-DISSOCIATION INHIBITOR"/>
    <property type="match status" value="1"/>
</dbReference>
<dbReference type="GO" id="GO:0005829">
    <property type="term" value="C:cytosol"/>
    <property type="evidence" value="ECO:0007669"/>
    <property type="project" value="TreeGrafter"/>
</dbReference>
<evidence type="ECO:0000313" key="3">
    <source>
        <dbReference type="Proteomes" id="UP001152484"/>
    </source>
</evidence>
<dbReference type="PANTHER" id="PTHR11787:SF4">
    <property type="entry name" value="CHM, RAB ESCORT PROTEIN 1"/>
    <property type="match status" value="1"/>
</dbReference>
<dbReference type="GO" id="GO:0005968">
    <property type="term" value="C:Rab-protein geranylgeranyltransferase complex"/>
    <property type="evidence" value="ECO:0007669"/>
    <property type="project" value="TreeGrafter"/>
</dbReference>
<dbReference type="AlphaFoldDB" id="A0A9P0ZK33"/>
<dbReference type="Gene3D" id="1.10.405.10">
    <property type="entry name" value="Guanine Nucleotide Dissociation Inhibitor, domain 1"/>
    <property type="match status" value="1"/>
</dbReference>
<name>A0A9P0ZK33_CUSEU</name>
<keyword evidence="3" id="KW-1185">Reference proteome</keyword>
<gene>
    <name evidence="2" type="ORF">CEURO_LOCUS17081</name>
</gene>
<organism evidence="2 3">
    <name type="scientific">Cuscuta europaea</name>
    <name type="common">European dodder</name>
    <dbReference type="NCBI Taxonomy" id="41803"/>
    <lineage>
        <taxon>Eukaryota</taxon>
        <taxon>Viridiplantae</taxon>
        <taxon>Streptophyta</taxon>
        <taxon>Embryophyta</taxon>
        <taxon>Tracheophyta</taxon>
        <taxon>Spermatophyta</taxon>
        <taxon>Magnoliopsida</taxon>
        <taxon>eudicotyledons</taxon>
        <taxon>Gunneridae</taxon>
        <taxon>Pentapetalae</taxon>
        <taxon>asterids</taxon>
        <taxon>lamiids</taxon>
        <taxon>Solanales</taxon>
        <taxon>Convolvulaceae</taxon>
        <taxon>Cuscuteae</taxon>
        <taxon>Cuscuta</taxon>
        <taxon>Cuscuta subgen. Cuscuta</taxon>
    </lineage>
</organism>
<comment type="caution">
    <text evidence="2">The sequence shown here is derived from an EMBL/GenBank/DDBJ whole genome shotgun (WGS) entry which is preliminary data.</text>
</comment>
<dbReference type="GO" id="GO:0007264">
    <property type="term" value="P:small GTPase-mediated signal transduction"/>
    <property type="evidence" value="ECO:0007669"/>
    <property type="project" value="InterPro"/>
</dbReference>
<dbReference type="InterPro" id="IPR018203">
    <property type="entry name" value="GDP_dissociation_inhibitor"/>
</dbReference>
<evidence type="ECO:0000313" key="2">
    <source>
        <dbReference type="EMBL" id="CAH9105839.1"/>
    </source>
</evidence>